<protein>
    <recommendedName>
        <fullName evidence="5">Pentapeptide repeat-containing protein</fullName>
    </recommendedName>
</protein>
<keyword evidence="1" id="KW-0175">Coiled coil</keyword>
<dbReference type="AlphaFoldDB" id="A0A1G6QBF1"/>
<organism evidence="3 4">
    <name type="scientific">Actinokineospora iranica</name>
    <dbReference type="NCBI Taxonomy" id="1271860"/>
    <lineage>
        <taxon>Bacteria</taxon>
        <taxon>Bacillati</taxon>
        <taxon>Actinomycetota</taxon>
        <taxon>Actinomycetes</taxon>
        <taxon>Pseudonocardiales</taxon>
        <taxon>Pseudonocardiaceae</taxon>
        <taxon>Actinokineospora</taxon>
    </lineage>
</organism>
<name>A0A1G6QBF1_9PSEU</name>
<dbReference type="RefSeq" id="WP_139190641.1">
    <property type="nucleotide sequence ID" value="NZ_FMZZ01000005.1"/>
</dbReference>
<keyword evidence="4" id="KW-1185">Reference proteome</keyword>
<evidence type="ECO:0000256" key="2">
    <source>
        <dbReference type="SAM" id="Phobius"/>
    </source>
</evidence>
<keyword evidence="2" id="KW-1133">Transmembrane helix</keyword>
<dbReference type="Proteomes" id="UP000199501">
    <property type="component" value="Unassembled WGS sequence"/>
</dbReference>
<reference evidence="4" key="1">
    <citation type="submission" date="2016-10" db="EMBL/GenBank/DDBJ databases">
        <authorList>
            <person name="Varghese N."/>
            <person name="Submissions S."/>
        </authorList>
    </citation>
    <scope>NUCLEOTIDE SEQUENCE [LARGE SCALE GENOMIC DNA]</scope>
    <source>
        <strain evidence="4">IBRC-M 10403</strain>
    </source>
</reference>
<feature type="coiled-coil region" evidence="1">
    <location>
        <begin position="88"/>
        <end position="115"/>
    </location>
</feature>
<dbReference type="STRING" id="1271860.SAMN05216174_105164"/>
<sequence>MSTAFLIVGMVALTAGTAVFGVSAKRARRGVDGRWLLGTVLVAAGLLALVSGWLLTEPNPNRGEALKTGGLAAGSVVALYALWLNDRRRRVDEERQDVERRRQDLESARAEHDRERVADERFARAVELLGSDADQVRVGALHALAGLARNRPYYTQTVLDVFCSYLRRPFNRSALDEHELQVRRTAQRLIADLLPPPDSDLRYDLDLTGADLEYFDLGRRAVGTLVMRHTVLHSSNALSRMQVWGDAWFTGAVNHGNLYIHDSTFHRKAWFSGFISRGPALFSRTRFHGPTKFAGSRFLDRLDLSGEPNATRVRP</sequence>
<dbReference type="OrthoDB" id="3827724at2"/>
<feature type="transmembrane region" description="Helical" evidence="2">
    <location>
        <begin position="68"/>
        <end position="85"/>
    </location>
</feature>
<evidence type="ECO:0008006" key="5">
    <source>
        <dbReference type="Google" id="ProtNLM"/>
    </source>
</evidence>
<dbReference type="EMBL" id="FMZZ01000005">
    <property type="protein sequence ID" value="SDC89006.1"/>
    <property type="molecule type" value="Genomic_DNA"/>
</dbReference>
<gene>
    <name evidence="3" type="ORF">SAMN05216174_105164</name>
</gene>
<feature type="transmembrane region" description="Helical" evidence="2">
    <location>
        <begin position="6"/>
        <end position="23"/>
    </location>
</feature>
<evidence type="ECO:0000313" key="3">
    <source>
        <dbReference type="EMBL" id="SDC89006.1"/>
    </source>
</evidence>
<proteinExistence type="predicted"/>
<feature type="transmembrane region" description="Helical" evidence="2">
    <location>
        <begin position="35"/>
        <end position="56"/>
    </location>
</feature>
<evidence type="ECO:0000256" key="1">
    <source>
        <dbReference type="SAM" id="Coils"/>
    </source>
</evidence>
<keyword evidence="2" id="KW-0472">Membrane</keyword>
<evidence type="ECO:0000313" key="4">
    <source>
        <dbReference type="Proteomes" id="UP000199501"/>
    </source>
</evidence>
<keyword evidence="2" id="KW-0812">Transmembrane</keyword>
<accession>A0A1G6QBF1</accession>